<protein>
    <submittedName>
        <fullName evidence="2">Uncharacterized protein</fullName>
    </submittedName>
</protein>
<dbReference type="Proteomes" id="UP000320762">
    <property type="component" value="Unassembled WGS sequence"/>
</dbReference>
<feature type="coiled-coil region" evidence="1">
    <location>
        <begin position="153"/>
        <end position="217"/>
    </location>
</feature>
<organism evidence="2 3">
    <name type="scientific">Schizophyllum amplum</name>
    <dbReference type="NCBI Taxonomy" id="97359"/>
    <lineage>
        <taxon>Eukaryota</taxon>
        <taxon>Fungi</taxon>
        <taxon>Dikarya</taxon>
        <taxon>Basidiomycota</taxon>
        <taxon>Agaricomycotina</taxon>
        <taxon>Agaricomycetes</taxon>
        <taxon>Agaricomycetidae</taxon>
        <taxon>Agaricales</taxon>
        <taxon>Schizophyllaceae</taxon>
        <taxon>Schizophyllum</taxon>
    </lineage>
</organism>
<dbReference type="AlphaFoldDB" id="A0A550CHL8"/>
<accession>A0A550CHL8</accession>
<keyword evidence="1" id="KW-0175">Coiled coil</keyword>
<proteinExistence type="predicted"/>
<reference evidence="2 3" key="1">
    <citation type="journal article" date="2019" name="New Phytol.">
        <title>Comparative genomics reveals unique wood-decay strategies and fruiting body development in the Schizophyllaceae.</title>
        <authorList>
            <person name="Almasi E."/>
            <person name="Sahu N."/>
            <person name="Krizsan K."/>
            <person name="Balint B."/>
            <person name="Kovacs G.M."/>
            <person name="Kiss B."/>
            <person name="Cseklye J."/>
            <person name="Drula E."/>
            <person name="Henrissat B."/>
            <person name="Nagy I."/>
            <person name="Chovatia M."/>
            <person name="Adam C."/>
            <person name="LaButti K."/>
            <person name="Lipzen A."/>
            <person name="Riley R."/>
            <person name="Grigoriev I.V."/>
            <person name="Nagy L.G."/>
        </authorList>
    </citation>
    <scope>NUCLEOTIDE SEQUENCE [LARGE SCALE GENOMIC DNA]</scope>
    <source>
        <strain evidence="2 3">NL-1724</strain>
    </source>
</reference>
<keyword evidence="3" id="KW-1185">Reference proteome</keyword>
<dbReference type="EMBL" id="VDMD01000007">
    <property type="protein sequence ID" value="TRM64297.1"/>
    <property type="molecule type" value="Genomic_DNA"/>
</dbReference>
<evidence type="ECO:0000256" key="1">
    <source>
        <dbReference type="SAM" id="Coils"/>
    </source>
</evidence>
<evidence type="ECO:0000313" key="2">
    <source>
        <dbReference type="EMBL" id="TRM64297.1"/>
    </source>
</evidence>
<gene>
    <name evidence="2" type="ORF">BD626DRAFT_491394</name>
</gene>
<sequence>MYNLNLATLFGTLLGVLGWLWINANSSRRTVIATPPTREIGEELALLVSRLESDNKTLSRTSQEQATTIHNLRADFGKREADLLASQVKQAVLRRMNCELNVDIIAHKSQHKDLQDTIDKRDSKIQVYRLLQAMLQDTIEKRDTDILVLQTRQTVLQQKLQAISREADELRETLQLKCASHAQDPCPLSEAALATQNAALQQENDQLRRALYDKESLLSDGIAAACDQAEAARAERRSLSRLIQLSKLAVTWLQEQLDVRDDTIFSLRAALGDATDRLRAEKMTRDEMVDDTYERFLALEKVNDELHDMILARTAESEELEALLAEGEEDNTRLREALLDARLDLSPTSASMQCIDDFVLNDGDNRRADYVACLQSNRALEKCECGLRCFGSDGGGELRVQY</sequence>
<name>A0A550CHL8_9AGAR</name>
<comment type="caution">
    <text evidence="2">The sequence shown here is derived from an EMBL/GenBank/DDBJ whole genome shotgun (WGS) entry which is preliminary data.</text>
</comment>
<evidence type="ECO:0000313" key="3">
    <source>
        <dbReference type="Proteomes" id="UP000320762"/>
    </source>
</evidence>